<sequence length="592" mass="62537">MTTHAGSHGNALHPEDPRELGSYRLLGRLGRGGMGTVLLGQDAAGRRVAVKVINRELAGEAAFRERFRREVTAARQVRRFCTAPVLDAELDRDPLYVVTEFIEGPSLERAVAERGPLPGSDLEGLAVGVATALAAIHGAGIVHRDLKPANVLLSATGPRVIDFGIARALDAVDGPTRTGQFVGTPSYLPPELLRGEPVTPASDIFSWGCVIAYAGTGRAPFAGATLPEILYKVAHEEPRLDGLDPMLRGLVTAALDKDPRNRPTTGDLLARLVGQEQPDPARLAETVQAAWHGPAHLAAASVPPGGSPGGAHVVPGRPDEAARPSPNGGTHALPDGPGGIAHPSPGGSGEPTRADHVSPRTGRRRGPVLGGVAVLAAAALAAGAAAWFTLRPGDGAPKTSELPTMLLDDNFNDPQSGWDQGVFKDRYKDGYYTLPVDSVIDTSKASQTPVPAEKLPESIVAEVKVRVDSEGAQAEGGLYCGREDLWYELLLRRDGTARIRKVTKDRGLEIGTAGKATIDPKAFNRVTARCAQGEDRMTLTLWVNGKRMAEVTDHDRPPLPVDRIGLVAGRPSTKDPTLVARFDDYVLGGEGK</sequence>
<dbReference type="PROSITE" id="PS00107">
    <property type="entry name" value="PROTEIN_KINASE_ATP"/>
    <property type="match status" value="1"/>
</dbReference>
<dbReference type="GO" id="GO:0005524">
    <property type="term" value="F:ATP binding"/>
    <property type="evidence" value="ECO:0007669"/>
    <property type="project" value="UniProtKB-UniRule"/>
</dbReference>
<dbReference type="PROSITE" id="PS00108">
    <property type="entry name" value="PROTEIN_KINASE_ST"/>
    <property type="match status" value="1"/>
</dbReference>
<keyword evidence="7" id="KW-1133">Transmembrane helix</keyword>
<keyword evidence="10" id="KW-1185">Reference proteome</keyword>
<dbReference type="PANTHER" id="PTHR43289:SF34">
    <property type="entry name" value="SERINE_THREONINE-PROTEIN KINASE YBDM-RELATED"/>
    <property type="match status" value="1"/>
</dbReference>
<evidence type="ECO:0000313" key="10">
    <source>
        <dbReference type="Proteomes" id="UP000236723"/>
    </source>
</evidence>
<dbReference type="SMART" id="SM00220">
    <property type="entry name" value="S_TKc"/>
    <property type="match status" value="1"/>
</dbReference>
<dbReference type="InterPro" id="IPR017441">
    <property type="entry name" value="Protein_kinase_ATP_BS"/>
</dbReference>
<dbReference type="Pfam" id="PF00069">
    <property type="entry name" value="Pkinase"/>
    <property type="match status" value="1"/>
</dbReference>
<dbReference type="PANTHER" id="PTHR43289">
    <property type="entry name" value="MITOGEN-ACTIVATED PROTEIN KINASE KINASE KINASE 20-RELATED"/>
    <property type="match status" value="1"/>
</dbReference>
<keyword evidence="2 5" id="KW-0547">Nucleotide-binding</keyword>
<dbReference type="CDD" id="cd14014">
    <property type="entry name" value="STKc_PknB_like"/>
    <property type="match status" value="1"/>
</dbReference>
<dbReference type="SUPFAM" id="SSF56112">
    <property type="entry name" value="Protein kinase-like (PK-like)"/>
    <property type="match status" value="1"/>
</dbReference>
<keyword evidence="4 5" id="KW-0067">ATP-binding</keyword>
<protein>
    <submittedName>
        <fullName evidence="9">Serine/threonine protein kinase</fullName>
    </submittedName>
</protein>
<reference evidence="10" key="1">
    <citation type="submission" date="2016-10" db="EMBL/GenBank/DDBJ databases">
        <authorList>
            <person name="Varghese N."/>
            <person name="Submissions S."/>
        </authorList>
    </citation>
    <scope>NUCLEOTIDE SEQUENCE [LARGE SCALE GENOMIC DNA]</scope>
    <source>
        <strain evidence="10">DSM 43163</strain>
    </source>
</reference>
<evidence type="ECO:0000256" key="1">
    <source>
        <dbReference type="ARBA" id="ARBA00022679"/>
    </source>
</evidence>
<dbReference type="InterPro" id="IPR000719">
    <property type="entry name" value="Prot_kinase_dom"/>
</dbReference>
<keyword evidence="1" id="KW-0808">Transferase</keyword>
<evidence type="ECO:0000256" key="7">
    <source>
        <dbReference type="SAM" id="Phobius"/>
    </source>
</evidence>
<dbReference type="OrthoDB" id="3915799at2"/>
<dbReference type="Gene3D" id="1.10.510.10">
    <property type="entry name" value="Transferase(Phosphotransferase) domain 1"/>
    <property type="match status" value="1"/>
</dbReference>
<accession>A0A1H6B5B8</accession>
<evidence type="ECO:0000256" key="2">
    <source>
        <dbReference type="ARBA" id="ARBA00022741"/>
    </source>
</evidence>
<feature type="compositionally biased region" description="Low complexity" evidence="6">
    <location>
        <begin position="297"/>
        <end position="316"/>
    </location>
</feature>
<name>A0A1H6B5B8_9ACTN</name>
<evidence type="ECO:0000256" key="6">
    <source>
        <dbReference type="SAM" id="MobiDB-lite"/>
    </source>
</evidence>
<gene>
    <name evidence="9" type="ORF">SAMN04489712_106278</name>
</gene>
<keyword evidence="3 9" id="KW-0418">Kinase</keyword>
<dbReference type="GO" id="GO:0004674">
    <property type="term" value="F:protein serine/threonine kinase activity"/>
    <property type="evidence" value="ECO:0007669"/>
    <property type="project" value="UniProtKB-KW"/>
</dbReference>
<feature type="domain" description="Protein kinase" evidence="8">
    <location>
        <begin position="23"/>
        <end position="282"/>
    </location>
</feature>
<evidence type="ECO:0000256" key="3">
    <source>
        <dbReference type="ARBA" id="ARBA00022777"/>
    </source>
</evidence>
<dbReference type="Gene3D" id="3.30.200.20">
    <property type="entry name" value="Phosphorylase Kinase, domain 1"/>
    <property type="match status" value="1"/>
</dbReference>
<keyword evidence="7" id="KW-0812">Transmembrane</keyword>
<dbReference type="Proteomes" id="UP000236723">
    <property type="component" value="Unassembled WGS sequence"/>
</dbReference>
<dbReference type="PROSITE" id="PS50011">
    <property type="entry name" value="PROTEIN_KINASE_DOM"/>
    <property type="match status" value="1"/>
</dbReference>
<keyword evidence="7" id="KW-0472">Membrane</keyword>
<dbReference type="InterPro" id="IPR008271">
    <property type="entry name" value="Ser/Thr_kinase_AS"/>
</dbReference>
<feature type="transmembrane region" description="Helical" evidence="7">
    <location>
        <begin position="368"/>
        <end position="390"/>
    </location>
</feature>
<evidence type="ECO:0000313" key="9">
    <source>
        <dbReference type="EMBL" id="SEG56028.1"/>
    </source>
</evidence>
<proteinExistence type="predicted"/>
<dbReference type="AlphaFoldDB" id="A0A1H6B5B8"/>
<keyword evidence="9" id="KW-0723">Serine/threonine-protein kinase</keyword>
<evidence type="ECO:0000256" key="4">
    <source>
        <dbReference type="ARBA" id="ARBA00022840"/>
    </source>
</evidence>
<dbReference type="InterPro" id="IPR011009">
    <property type="entry name" value="Kinase-like_dom_sf"/>
</dbReference>
<feature type="region of interest" description="Disordered" evidence="6">
    <location>
        <begin position="297"/>
        <end position="365"/>
    </location>
</feature>
<feature type="binding site" evidence="5">
    <location>
        <position position="51"/>
    </location>
    <ligand>
        <name>ATP</name>
        <dbReference type="ChEBI" id="CHEBI:30616"/>
    </ligand>
</feature>
<dbReference type="EMBL" id="FNVO01000006">
    <property type="protein sequence ID" value="SEG56028.1"/>
    <property type="molecule type" value="Genomic_DNA"/>
</dbReference>
<evidence type="ECO:0000259" key="8">
    <source>
        <dbReference type="PROSITE" id="PS50011"/>
    </source>
</evidence>
<dbReference type="RefSeq" id="WP_103938778.1">
    <property type="nucleotide sequence ID" value="NZ_FNVO01000006.1"/>
</dbReference>
<dbReference type="Gene3D" id="2.60.120.560">
    <property type="entry name" value="Exo-inulinase, domain 1"/>
    <property type="match status" value="1"/>
</dbReference>
<organism evidence="9 10">
    <name type="scientific">Thermomonospora echinospora</name>
    <dbReference type="NCBI Taxonomy" id="1992"/>
    <lineage>
        <taxon>Bacteria</taxon>
        <taxon>Bacillati</taxon>
        <taxon>Actinomycetota</taxon>
        <taxon>Actinomycetes</taxon>
        <taxon>Streptosporangiales</taxon>
        <taxon>Thermomonosporaceae</taxon>
        <taxon>Thermomonospora</taxon>
    </lineage>
</organism>
<evidence type="ECO:0000256" key="5">
    <source>
        <dbReference type="PROSITE-ProRule" id="PRU10141"/>
    </source>
</evidence>